<sequence>MVLKFTVAKIYTCWDKKGNFFIRWNKFDSFGINFYYFK</sequence>
<dbReference type="AlphaFoldDB" id="A0A1J1C7M6"/>
<evidence type="ECO:0000313" key="1">
    <source>
        <dbReference type="EMBL" id="APF18404.1"/>
    </source>
</evidence>
<dbReference type="KEGG" id="caby:Cabys_1655"/>
<dbReference type="EMBL" id="CP018099">
    <property type="protein sequence ID" value="APF18404.1"/>
    <property type="molecule type" value="Genomic_DNA"/>
</dbReference>
<accession>A0A1J1C7M6</accession>
<evidence type="ECO:0000313" key="2">
    <source>
        <dbReference type="Proteomes" id="UP000183868"/>
    </source>
</evidence>
<organism evidence="1 2">
    <name type="scientific">Caldithrix abyssi DSM 13497</name>
    <dbReference type="NCBI Taxonomy" id="880073"/>
    <lineage>
        <taxon>Bacteria</taxon>
        <taxon>Pseudomonadati</taxon>
        <taxon>Calditrichota</taxon>
        <taxon>Calditrichia</taxon>
        <taxon>Calditrichales</taxon>
        <taxon>Calditrichaceae</taxon>
        <taxon>Caldithrix</taxon>
    </lineage>
</organism>
<dbReference type="Proteomes" id="UP000183868">
    <property type="component" value="Chromosome"/>
</dbReference>
<name>A0A1J1C7M6_CALAY</name>
<reference evidence="1 2" key="1">
    <citation type="submission" date="2016-11" db="EMBL/GenBank/DDBJ databases">
        <title>Genomic analysis of Caldithrix abyssi and proposal of a novel bacterial phylum Caldithrichaeota.</title>
        <authorList>
            <person name="Kublanov I."/>
            <person name="Sigalova O."/>
            <person name="Gavrilov S."/>
            <person name="Lebedinsky A."/>
            <person name="Ivanova N."/>
            <person name="Daum C."/>
            <person name="Reddy T."/>
            <person name="Klenk H.P."/>
            <person name="Goker M."/>
            <person name="Reva O."/>
            <person name="Miroshnichenko M."/>
            <person name="Kyprides N."/>
            <person name="Woyke T."/>
            <person name="Gelfand M."/>
        </authorList>
    </citation>
    <scope>NUCLEOTIDE SEQUENCE [LARGE SCALE GENOMIC DNA]</scope>
    <source>
        <strain evidence="1 2">LF13</strain>
    </source>
</reference>
<gene>
    <name evidence="1" type="ORF">Cabys_1655</name>
</gene>
<protein>
    <submittedName>
        <fullName evidence="1">Uncharacterized protein</fullName>
    </submittedName>
</protein>
<proteinExistence type="predicted"/>